<dbReference type="Proteomes" id="UP001215280">
    <property type="component" value="Unassembled WGS sequence"/>
</dbReference>
<sequence>MKIRSRDDRHCGGYQSNSGRGVYYSANNLADLPHQPVDFTRLLANRLLDVLEKYSLAKNFGVVGLHSHVSLCLSAANAV</sequence>
<proteinExistence type="predicted"/>
<name>A0AAD7IAG4_9AGAR</name>
<organism evidence="2 3">
    <name type="scientific">Mycena maculata</name>
    <dbReference type="NCBI Taxonomy" id="230809"/>
    <lineage>
        <taxon>Eukaryota</taxon>
        <taxon>Fungi</taxon>
        <taxon>Dikarya</taxon>
        <taxon>Basidiomycota</taxon>
        <taxon>Agaricomycotina</taxon>
        <taxon>Agaricomycetes</taxon>
        <taxon>Agaricomycetidae</taxon>
        <taxon>Agaricales</taxon>
        <taxon>Marasmiineae</taxon>
        <taxon>Mycenaceae</taxon>
        <taxon>Mycena</taxon>
    </lineage>
</organism>
<dbReference type="EMBL" id="JARJLG010000136">
    <property type="protein sequence ID" value="KAJ7738690.1"/>
    <property type="molecule type" value="Genomic_DNA"/>
</dbReference>
<evidence type="ECO:0000313" key="3">
    <source>
        <dbReference type="Proteomes" id="UP001215280"/>
    </source>
</evidence>
<feature type="region of interest" description="Disordered" evidence="1">
    <location>
        <begin position="1"/>
        <end position="21"/>
    </location>
</feature>
<reference evidence="2" key="1">
    <citation type="submission" date="2023-03" db="EMBL/GenBank/DDBJ databases">
        <title>Massive genome expansion in bonnet fungi (Mycena s.s.) driven by repeated elements and novel gene families across ecological guilds.</title>
        <authorList>
            <consortium name="Lawrence Berkeley National Laboratory"/>
            <person name="Harder C.B."/>
            <person name="Miyauchi S."/>
            <person name="Viragh M."/>
            <person name="Kuo A."/>
            <person name="Thoen E."/>
            <person name="Andreopoulos B."/>
            <person name="Lu D."/>
            <person name="Skrede I."/>
            <person name="Drula E."/>
            <person name="Henrissat B."/>
            <person name="Morin E."/>
            <person name="Kohler A."/>
            <person name="Barry K."/>
            <person name="LaButti K."/>
            <person name="Morin E."/>
            <person name="Salamov A."/>
            <person name="Lipzen A."/>
            <person name="Mereny Z."/>
            <person name="Hegedus B."/>
            <person name="Baldrian P."/>
            <person name="Stursova M."/>
            <person name="Weitz H."/>
            <person name="Taylor A."/>
            <person name="Grigoriev I.V."/>
            <person name="Nagy L.G."/>
            <person name="Martin F."/>
            <person name="Kauserud H."/>
        </authorList>
    </citation>
    <scope>NUCLEOTIDE SEQUENCE</scope>
    <source>
        <strain evidence="2">CBHHK188m</strain>
    </source>
</reference>
<accession>A0AAD7IAG4</accession>
<dbReference type="AlphaFoldDB" id="A0AAD7IAG4"/>
<evidence type="ECO:0000313" key="2">
    <source>
        <dbReference type="EMBL" id="KAJ7738690.1"/>
    </source>
</evidence>
<gene>
    <name evidence="2" type="ORF">DFH07DRAFT_966036</name>
</gene>
<protein>
    <submittedName>
        <fullName evidence="2">Uncharacterized protein</fullName>
    </submittedName>
</protein>
<comment type="caution">
    <text evidence="2">The sequence shown here is derived from an EMBL/GenBank/DDBJ whole genome shotgun (WGS) entry which is preliminary data.</text>
</comment>
<feature type="compositionally biased region" description="Basic and acidic residues" evidence="1">
    <location>
        <begin position="1"/>
        <end position="11"/>
    </location>
</feature>
<evidence type="ECO:0000256" key="1">
    <source>
        <dbReference type="SAM" id="MobiDB-lite"/>
    </source>
</evidence>
<keyword evidence="3" id="KW-1185">Reference proteome</keyword>